<dbReference type="CDD" id="cd18186">
    <property type="entry name" value="BTB_POZ_ZBTB_KLHL-like"/>
    <property type="match status" value="1"/>
</dbReference>
<dbReference type="AlphaFoldDB" id="A0A2Z6Q7P1"/>
<evidence type="ECO:0000259" key="1">
    <source>
        <dbReference type="PROSITE" id="PS50097"/>
    </source>
</evidence>
<feature type="domain" description="BTB" evidence="1">
    <location>
        <begin position="66"/>
        <end position="131"/>
    </location>
</feature>
<accession>A0A2Z6Q7P1</accession>
<dbReference type="Pfam" id="PF00651">
    <property type="entry name" value="BTB"/>
    <property type="match status" value="1"/>
</dbReference>
<name>A0A2Z6Q7P1_9GLOM</name>
<sequence length="198" mass="22681">MKKLFQYLEERDSLNVFSLNGISLAKVNRTIIETTAKSAHMYKMTKSEMKKLEQDMRGLINNPKYSDVEILCEGEKKFYAHRAILGTRSNVFHDLLYNGMKETQISFPKINSSAMEVVLEFIYTGSVKESLTKDNIVEAFYAADFFQLSVLQDFITQTIKNANFAENYSPELLSKVSEKLSLTEDNILLNSFVEAAFH</sequence>
<keyword evidence="3" id="KW-1185">Reference proteome</keyword>
<dbReference type="InterPro" id="IPR000210">
    <property type="entry name" value="BTB/POZ_dom"/>
</dbReference>
<dbReference type="Proteomes" id="UP000247702">
    <property type="component" value="Unassembled WGS sequence"/>
</dbReference>
<gene>
    <name evidence="2" type="ORF">RclHR1_01210003</name>
</gene>
<dbReference type="EMBL" id="BEXD01000236">
    <property type="protein sequence ID" value="GBB85595.1"/>
    <property type="molecule type" value="Genomic_DNA"/>
</dbReference>
<dbReference type="InterPro" id="IPR011333">
    <property type="entry name" value="SKP1/BTB/POZ_sf"/>
</dbReference>
<evidence type="ECO:0000313" key="2">
    <source>
        <dbReference type="EMBL" id="GBB85595.1"/>
    </source>
</evidence>
<dbReference type="Gene3D" id="3.30.710.10">
    <property type="entry name" value="Potassium Channel Kv1.1, Chain A"/>
    <property type="match status" value="1"/>
</dbReference>
<dbReference type="PANTHER" id="PTHR24413">
    <property type="entry name" value="SPECKLE-TYPE POZ PROTEIN"/>
    <property type="match status" value="1"/>
</dbReference>
<comment type="caution">
    <text evidence="2">The sequence shown here is derived from an EMBL/GenBank/DDBJ whole genome shotgun (WGS) entry which is preliminary data.</text>
</comment>
<dbReference type="STRING" id="94130.A0A2Z6Q7P1"/>
<organism evidence="2 3">
    <name type="scientific">Rhizophagus clarus</name>
    <dbReference type="NCBI Taxonomy" id="94130"/>
    <lineage>
        <taxon>Eukaryota</taxon>
        <taxon>Fungi</taxon>
        <taxon>Fungi incertae sedis</taxon>
        <taxon>Mucoromycota</taxon>
        <taxon>Glomeromycotina</taxon>
        <taxon>Glomeromycetes</taxon>
        <taxon>Glomerales</taxon>
        <taxon>Glomeraceae</taxon>
        <taxon>Rhizophagus</taxon>
    </lineage>
</organism>
<dbReference type="PROSITE" id="PS50097">
    <property type="entry name" value="BTB"/>
    <property type="match status" value="1"/>
</dbReference>
<proteinExistence type="predicted"/>
<reference evidence="2 3" key="1">
    <citation type="submission" date="2017-11" db="EMBL/GenBank/DDBJ databases">
        <title>The genome of Rhizophagus clarus HR1 reveals common genetic basis of auxotrophy among arbuscular mycorrhizal fungi.</title>
        <authorList>
            <person name="Kobayashi Y."/>
        </authorList>
    </citation>
    <scope>NUCLEOTIDE SEQUENCE [LARGE SCALE GENOMIC DNA]</scope>
    <source>
        <strain evidence="2 3">HR1</strain>
    </source>
</reference>
<dbReference type="SMART" id="SM00225">
    <property type="entry name" value="BTB"/>
    <property type="match status" value="1"/>
</dbReference>
<dbReference type="SUPFAM" id="SSF54695">
    <property type="entry name" value="POZ domain"/>
    <property type="match status" value="1"/>
</dbReference>
<protein>
    <recommendedName>
        <fullName evidence="1">BTB domain-containing protein</fullName>
    </recommendedName>
</protein>
<evidence type="ECO:0000313" key="3">
    <source>
        <dbReference type="Proteomes" id="UP000247702"/>
    </source>
</evidence>